<dbReference type="EMBL" id="ML210465">
    <property type="protein sequence ID" value="TFK17762.1"/>
    <property type="molecule type" value="Genomic_DNA"/>
</dbReference>
<organism evidence="2 3">
    <name type="scientific">Coprinopsis marcescibilis</name>
    <name type="common">Agaric fungus</name>
    <name type="synonym">Psathyrella marcescibilis</name>
    <dbReference type="NCBI Taxonomy" id="230819"/>
    <lineage>
        <taxon>Eukaryota</taxon>
        <taxon>Fungi</taxon>
        <taxon>Dikarya</taxon>
        <taxon>Basidiomycota</taxon>
        <taxon>Agaricomycotina</taxon>
        <taxon>Agaricomycetes</taxon>
        <taxon>Agaricomycetidae</taxon>
        <taxon>Agaricales</taxon>
        <taxon>Agaricineae</taxon>
        <taxon>Psathyrellaceae</taxon>
        <taxon>Coprinopsis</taxon>
    </lineage>
</organism>
<name>A0A5C3KD43_COPMA</name>
<evidence type="ECO:0000313" key="3">
    <source>
        <dbReference type="Proteomes" id="UP000307440"/>
    </source>
</evidence>
<sequence length="103" mass="11776">MQSHLCLFLPKFHCEPNPIEMVPKYRYRQLDKPSFDAAKQAAVQCLNGYPTDVVRRFINRSWCFTEAYTIGVTGKAAAWAVRKYKGHRTISQRALVSIEALVA</sequence>
<keyword evidence="3" id="KW-1185">Reference proteome</keyword>
<protein>
    <recommendedName>
        <fullName evidence="4">Tc1-like transposase DDE domain-containing protein</fullName>
    </recommendedName>
</protein>
<gene>
    <name evidence="2" type="ORF">FA15DRAFT_650112</name>
    <name evidence="1" type="ORF">FA15DRAFT_650721</name>
</gene>
<proteinExistence type="predicted"/>
<dbReference type="AlphaFoldDB" id="A0A5C3KD43"/>
<dbReference type="EMBL" id="ML210626">
    <property type="protein sequence ID" value="TFK16842.1"/>
    <property type="molecule type" value="Genomic_DNA"/>
</dbReference>
<dbReference type="Proteomes" id="UP000307440">
    <property type="component" value="Unassembled WGS sequence"/>
</dbReference>
<dbReference type="OrthoDB" id="2449121at2759"/>
<reference evidence="2 3" key="1">
    <citation type="journal article" date="2019" name="Nat. Ecol. Evol.">
        <title>Megaphylogeny resolves global patterns of mushroom evolution.</title>
        <authorList>
            <person name="Varga T."/>
            <person name="Krizsan K."/>
            <person name="Foldi C."/>
            <person name="Dima B."/>
            <person name="Sanchez-Garcia M."/>
            <person name="Sanchez-Ramirez S."/>
            <person name="Szollosi G.J."/>
            <person name="Szarkandi J.G."/>
            <person name="Papp V."/>
            <person name="Albert L."/>
            <person name="Andreopoulos W."/>
            <person name="Angelini C."/>
            <person name="Antonin V."/>
            <person name="Barry K.W."/>
            <person name="Bougher N.L."/>
            <person name="Buchanan P."/>
            <person name="Buyck B."/>
            <person name="Bense V."/>
            <person name="Catcheside P."/>
            <person name="Chovatia M."/>
            <person name="Cooper J."/>
            <person name="Damon W."/>
            <person name="Desjardin D."/>
            <person name="Finy P."/>
            <person name="Geml J."/>
            <person name="Haridas S."/>
            <person name="Hughes K."/>
            <person name="Justo A."/>
            <person name="Karasinski D."/>
            <person name="Kautmanova I."/>
            <person name="Kiss B."/>
            <person name="Kocsube S."/>
            <person name="Kotiranta H."/>
            <person name="LaButti K.M."/>
            <person name="Lechner B.E."/>
            <person name="Liimatainen K."/>
            <person name="Lipzen A."/>
            <person name="Lukacs Z."/>
            <person name="Mihaltcheva S."/>
            <person name="Morgado L.N."/>
            <person name="Niskanen T."/>
            <person name="Noordeloos M.E."/>
            <person name="Ohm R.A."/>
            <person name="Ortiz-Santana B."/>
            <person name="Ovrebo C."/>
            <person name="Racz N."/>
            <person name="Riley R."/>
            <person name="Savchenko A."/>
            <person name="Shiryaev A."/>
            <person name="Soop K."/>
            <person name="Spirin V."/>
            <person name="Szebenyi C."/>
            <person name="Tomsovsky M."/>
            <person name="Tulloss R.E."/>
            <person name="Uehling J."/>
            <person name="Grigoriev I.V."/>
            <person name="Vagvolgyi C."/>
            <person name="Papp T."/>
            <person name="Martin F.M."/>
            <person name="Miettinen O."/>
            <person name="Hibbett D.S."/>
            <person name="Nagy L.G."/>
        </authorList>
    </citation>
    <scope>NUCLEOTIDE SEQUENCE [LARGE SCALE GENOMIC DNA]</scope>
    <source>
        <strain evidence="2 3">CBS 121175</strain>
    </source>
</reference>
<evidence type="ECO:0000313" key="2">
    <source>
        <dbReference type="EMBL" id="TFK17762.1"/>
    </source>
</evidence>
<accession>A0A5C3KD43</accession>
<evidence type="ECO:0000313" key="1">
    <source>
        <dbReference type="EMBL" id="TFK16842.1"/>
    </source>
</evidence>
<evidence type="ECO:0008006" key="4">
    <source>
        <dbReference type="Google" id="ProtNLM"/>
    </source>
</evidence>